<dbReference type="AlphaFoldDB" id="A0A5N6U7R3"/>
<proteinExistence type="predicted"/>
<gene>
    <name evidence="2" type="ORF">BDV25DRAFT_147554</name>
</gene>
<protein>
    <submittedName>
        <fullName evidence="2">Uncharacterized protein</fullName>
    </submittedName>
</protein>
<dbReference type="Proteomes" id="UP000325780">
    <property type="component" value="Unassembled WGS sequence"/>
</dbReference>
<evidence type="ECO:0000313" key="2">
    <source>
        <dbReference type="EMBL" id="KAE8154600.1"/>
    </source>
</evidence>
<dbReference type="EMBL" id="ML742028">
    <property type="protein sequence ID" value="KAE8154600.1"/>
    <property type="molecule type" value="Genomic_DNA"/>
</dbReference>
<dbReference type="OrthoDB" id="10602941at2759"/>
<organism evidence="2 3">
    <name type="scientific">Aspergillus avenaceus</name>
    <dbReference type="NCBI Taxonomy" id="36643"/>
    <lineage>
        <taxon>Eukaryota</taxon>
        <taxon>Fungi</taxon>
        <taxon>Dikarya</taxon>
        <taxon>Ascomycota</taxon>
        <taxon>Pezizomycotina</taxon>
        <taxon>Eurotiomycetes</taxon>
        <taxon>Eurotiomycetidae</taxon>
        <taxon>Eurotiales</taxon>
        <taxon>Aspergillaceae</taxon>
        <taxon>Aspergillus</taxon>
        <taxon>Aspergillus subgen. Circumdati</taxon>
    </lineage>
</organism>
<keyword evidence="3" id="KW-1185">Reference proteome</keyword>
<sequence length="176" mass="19529">MASQAICIRRNAVPDAHGLYNPHNSFPPFFLPPAWDCDADCETIIPQPPPTPVRPGIRFEHGQITPPLETDGSLNPWAPLPSCNSAVDQPPHPSTKEQMIRQWITDMPSAAQRMIAADLRLNRCQGRCKQTTNYRVGKDTESNGLRRRSSNRDDKSQTAQAEVGTQLAGLVNELHL</sequence>
<feature type="region of interest" description="Disordered" evidence="1">
    <location>
        <begin position="133"/>
        <end position="163"/>
    </location>
</feature>
<evidence type="ECO:0000313" key="3">
    <source>
        <dbReference type="Proteomes" id="UP000325780"/>
    </source>
</evidence>
<evidence type="ECO:0000256" key="1">
    <source>
        <dbReference type="SAM" id="MobiDB-lite"/>
    </source>
</evidence>
<reference evidence="2 3" key="1">
    <citation type="submission" date="2019-04" db="EMBL/GenBank/DDBJ databases">
        <title>Friends and foes A comparative genomics study of 23 Aspergillus species from section Flavi.</title>
        <authorList>
            <consortium name="DOE Joint Genome Institute"/>
            <person name="Kjaerbolling I."/>
            <person name="Vesth T."/>
            <person name="Frisvad J.C."/>
            <person name="Nybo J.L."/>
            <person name="Theobald S."/>
            <person name="Kildgaard S."/>
            <person name="Isbrandt T."/>
            <person name="Kuo A."/>
            <person name="Sato A."/>
            <person name="Lyhne E.K."/>
            <person name="Kogle M.E."/>
            <person name="Wiebenga A."/>
            <person name="Kun R.S."/>
            <person name="Lubbers R.J."/>
            <person name="Makela M.R."/>
            <person name="Barry K."/>
            <person name="Chovatia M."/>
            <person name="Clum A."/>
            <person name="Daum C."/>
            <person name="Haridas S."/>
            <person name="He G."/>
            <person name="LaButti K."/>
            <person name="Lipzen A."/>
            <person name="Mondo S."/>
            <person name="Riley R."/>
            <person name="Salamov A."/>
            <person name="Simmons B.A."/>
            <person name="Magnuson J.K."/>
            <person name="Henrissat B."/>
            <person name="Mortensen U.H."/>
            <person name="Larsen T.O."/>
            <person name="Devries R.P."/>
            <person name="Grigoriev I.V."/>
            <person name="Machida M."/>
            <person name="Baker S.E."/>
            <person name="Andersen M.R."/>
        </authorList>
    </citation>
    <scope>NUCLEOTIDE SEQUENCE [LARGE SCALE GENOMIC DNA]</scope>
    <source>
        <strain evidence="2 3">IBT 18842</strain>
    </source>
</reference>
<accession>A0A5N6U7R3</accession>
<name>A0A5N6U7R3_ASPAV</name>